<dbReference type="PROSITE" id="PS50041">
    <property type="entry name" value="C_TYPE_LECTIN_2"/>
    <property type="match status" value="1"/>
</dbReference>
<dbReference type="AlphaFoldDB" id="A0AAW1UDZ5"/>
<evidence type="ECO:0000256" key="1">
    <source>
        <dbReference type="SAM" id="SignalP"/>
    </source>
</evidence>
<dbReference type="SMART" id="SM00034">
    <property type="entry name" value="CLECT"/>
    <property type="match status" value="1"/>
</dbReference>
<protein>
    <recommendedName>
        <fullName evidence="2">C-type lectin domain-containing protein</fullName>
    </recommendedName>
</protein>
<dbReference type="EMBL" id="JARQZJ010000047">
    <property type="protein sequence ID" value="KAK9878342.1"/>
    <property type="molecule type" value="Genomic_DNA"/>
</dbReference>
<accession>A0AAW1UDZ5</accession>
<dbReference type="Gene3D" id="3.10.100.10">
    <property type="entry name" value="Mannose-Binding Protein A, subunit A"/>
    <property type="match status" value="1"/>
</dbReference>
<dbReference type="InterPro" id="IPR001304">
    <property type="entry name" value="C-type_lectin-like"/>
</dbReference>
<keyword evidence="4" id="KW-1185">Reference proteome</keyword>
<comment type="caution">
    <text evidence="3">The sequence shown here is derived from an EMBL/GenBank/DDBJ whole genome shotgun (WGS) entry which is preliminary data.</text>
</comment>
<dbReference type="Proteomes" id="UP001431783">
    <property type="component" value="Unassembled WGS sequence"/>
</dbReference>
<proteinExistence type="predicted"/>
<dbReference type="InterPro" id="IPR050111">
    <property type="entry name" value="C-type_lectin/snaclec_domain"/>
</dbReference>
<feature type="signal peptide" evidence="1">
    <location>
        <begin position="1"/>
        <end position="18"/>
    </location>
</feature>
<evidence type="ECO:0000313" key="3">
    <source>
        <dbReference type="EMBL" id="KAK9878342.1"/>
    </source>
</evidence>
<dbReference type="CDD" id="cd00037">
    <property type="entry name" value="CLECT"/>
    <property type="match status" value="1"/>
</dbReference>
<feature type="domain" description="C-type lectin" evidence="2">
    <location>
        <begin position="58"/>
        <end position="181"/>
    </location>
</feature>
<reference evidence="3 4" key="1">
    <citation type="submission" date="2023-03" db="EMBL/GenBank/DDBJ databases">
        <title>Genome insight into feeding habits of ladybird beetles.</title>
        <authorList>
            <person name="Li H.-S."/>
            <person name="Huang Y.-H."/>
            <person name="Pang H."/>
        </authorList>
    </citation>
    <scope>NUCLEOTIDE SEQUENCE [LARGE SCALE GENOMIC DNA]</scope>
    <source>
        <strain evidence="3">SYSU_2023b</strain>
        <tissue evidence="3">Whole body</tissue>
    </source>
</reference>
<gene>
    <name evidence="3" type="ORF">WA026_021642</name>
</gene>
<evidence type="ECO:0000259" key="2">
    <source>
        <dbReference type="PROSITE" id="PS50041"/>
    </source>
</evidence>
<evidence type="ECO:0000313" key="4">
    <source>
        <dbReference type="Proteomes" id="UP001431783"/>
    </source>
</evidence>
<dbReference type="SUPFAM" id="SSF56436">
    <property type="entry name" value="C-type lectin-like"/>
    <property type="match status" value="1"/>
</dbReference>
<name>A0AAW1UDZ5_9CUCU</name>
<dbReference type="PANTHER" id="PTHR22803">
    <property type="entry name" value="MANNOSE, PHOSPHOLIPASE, LECTIN RECEPTOR RELATED"/>
    <property type="match status" value="1"/>
</dbReference>
<dbReference type="InterPro" id="IPR016186">
    <property type="entry name" value="C-type_lectin-like/link_sf"/>
</dbReference>
<organism evidence="3 4">
    <name type="scientific">Henosepilachna vigintioctopunctata</name>
    <dbReference type="NCBI Taxonomy" id="420089"/>
    <lineage>
        <taxon>Eukaryota</taxon>
        <taxon>Metazoa</taxon>
        <taxon>Ecdysozoa</taxon>
        <taxon>Arthropoda</taxon>
        <taxon>Hexapoda</taxon>
        <taxon>Insecta</taxon>
        <taxon>Pterygota</taxon>
        <taxon>Neoptera</taxon>
        <taxon>Endopterygota</taxon>
        <taxon>Coleoptera</taxon>
        <taxon>Polyphaga</taxon>
        <taxon>Cucujiformia</taxon>
        <taxon>Coccinelloidea</taxon>
        <taxon>Coccinellidae</taxon>
        <taxon>Epilachninae</taxon>
        <taxon>Epilachnini</taxon>
        <taxon>Henosepilachna</taxon>
    </lineage>
</organism>
<keyword evidence="1" id="KW-0732">Signal</keyword>
<dbReference type="InterPro" id="IPR016187">
    <property type="entry name" value="CTDL_fold"/>
</dbReference>
<sequence length="190" mass="22378">MFTFYLLLVILNVTNGRGYVPEFPIKNNKNNTSKNPKKKQKPRTNLPVLNLGGGADWYYFETNLKLNYFEAFEFCRKNNMNLLSIESKKEEVLIKTHLFNLVPKVTSVWTSGTDLGREGHYIWLSTGQEFSYTNWHPTAVIEPNNYNNSEHCIHMYQYYNAVDTFFWNDHDCKLTYNFVCEIELNCKLCI</sequence>
<feature type="chain" id="PRO_5043688169" description="C-type lectin domain-containing protein" evidence="1">
    <location>
        <begin position="19"/>
        <end position="190"/>
    </location>
</feature>
<dbReference type="Pfam" id="PF00059">
    <property type="entry name" value="Lectin_C"/>
    <property type="match status" value="1"/>
</dbReference>